<feature type="compositionally biased region" description="Polar residues" evidence="1">
    <location>
        <begin position="221"/>
        <end position="236"/>
    </location>
</feature>
<feature type="region of interest" description="Disordered" evidence="1">
    <location>
        <begin position="19"/>
        <end position="129"/>
    </location>
</feature>
<evidence type="ECO:0000313" key="2">
    <source>
        <dbReference type="EMBL" id="MBY76427.1"/>
    </source>
</evidence>
<feature type="compositionally biased region" description="Polar residues" evidence="1">
    <location>
        <begin position="576"/>
        <end position="622"/>
    </location>
</feature>
<feature type="compositionally biased region" description="Low complexity" evidence="1">
    <location>
        <begin position="286"/>
        <end position="300"/>
    </location>
</feature>
<evidence type="ECO:0000256" key="1">
    <source>
        <dbReference type="SAM" id="MobiDB-lite"/>
    </source>
</evidence>
<gene>
    <name evidence="2" type="ORF">g.5576</name>
</gene>
<feature type="compositionally biased region" description="Polar residues" evidence="1">
    <location>
        <begin position="513"/>
        <end position="524"/>
    </location>
</feature>
<dbReference type="OrthoDB" id="5857104at2759"/>
<name>A0A2S2QFA7_9HEMI</name>
<proteinExistence type="predicted"/>
<feature type="region of interest" description="Disordered" evidence="1">
    <location>
        <begin position="221"/>
        <end position="409"/>
    </location>
</feature>
<feature type="region of interest" description="Disordered" evidence="1">
    <location>
        <begin position="165"/>
        <end position="205"/>
    </location>
</feature>
<dbReference type="AlphaFoldDB" id="A0A2S2QFA7"/>
<feature type="compositionally biased region" description="Low complexity" evidence="1">
    <location>
        <begin position="97"/>
        <end position="109"/>
    </location>
</feature>
<feature type="compositionally biased region" description="Low complexity" evidence="1">
    <location>
        <begin position="241"/>
        <end position="255"/>
    </location>
</feature>
<feature type="region of interest" description="Disordered" evidence="1">
    <location>
        <begin position="540"/>
        <end position="637"/>
    </location>
</feature>
<feature type="compositionally biased region" description="Low complexity" evidence="1">
    <location>
        <begin position="481"/>
        <end position="512"/>
    </location>
</feature>
<feature type="compositionally biased region" description="Polar residues" evidence="1">
    <location>
        <begin position="423"/>
        <end position="447"/>
    </location>
</feature>
<feature type="compositionally biased region" description="Low complexity" evidence="1">
    <location>
        <begin position="171"/>
        <end position="184"/>
    </location>
</feature>
<feature type="compositionally biased region" description="Polar residues" evidence="1">
    <location>
        <begin position="363"/>
        <end position="386"/>
    </location>
</feature>
<feature type="compositionally biased region" description="Polar residues" evidence="1">
    <location>
        <begin position="190"/>
        <end position="205"/>
    </location>
</feature>
<organism evidence="2">
    <name type="scientific">Sipha flava</name>
    <name type="common">yellow sugarcane aphid</name>
    <dbReference type="NCBI Taxonomy" id="143950"/>
    <lineage>
        <taxon>Eukaryota</taxon>
        <taxon>Metazoa</taxon>
        <taxon>Ecdysozoa</taxon>
        <taxon>Arthropoda</taxon>
        <taxon>Hexapoda</taxon>
        <taxon>Insecta</taxon>
        <taxon>Pterygota</taxon>
        <taxon>Neoptera</taxon>
        <taxon>Paraneoptera</taxon>
        <taxon>Hemiptera</taxon>
        <taxon>Sternorrhyncha</taxon>
        <taxon>Aphidomorpha</taxon>
        <taxon>Aphidoidea</taxon>
        <taxon>Aphididae</taxon>
        <taxon>Sipha</taxon>
    </lineage>
</organism>
<feature type="compositionally biased region" description="Polar residues" evidence="1">
    <location>
        <begin position="261"/>
        <end position="278"/>
    </location>
</feature>
<feature type="region of interest" description="Disordered" evidence="1">
    <location>
        <begin position="423"/>
        <end position="524"/>
    </location>
</feature>
<feature type="compositionally biased region" description="Low complexity" evidence="1">
    <location>
        <begin position="551"/>
        <end position="571"/>
    </location>
</feature>
<feature type="compositionally biased region" description="Polar residues" evidence="1">
    <location>
        <begin position="114"/>
        <end position="124"/>
    </location>
</feature>
<reference evidence="2" key="1">
    <citation type="submission" date="2018-04" db="EMBL/GenBank/DDBJ databases">
        <title>Transcriptome assembly of Sipha flava.</title>
        <authorList>
            <person name="Scully E.D."/>
            <person name="Geib S.M."/>
            <person name="Palmer N.A."/>
            <person name="Koch K."/>
            <person name="Bradshaw J."/>
            <person name="Heng-Moss T."/>
            <person name="Sarath G."/>
        </authorList>
    </citation>
    <scope>NUCLEOTIDE SEQUENCE</scope>
</reference>
<dbReference type="EMBL" id="GGMS01007224">
    <property type="protein sequence ID" value="MBY76427.1"/>
    <property type="molecule type" value="Transcribed_RNA"/>
</dbReference>
<protein>
    <submittedName>
        <fullName evidence="2">Uncharacterized protein</fullName>
    </submittedName>
</protein>
<feature type="compositionally biased region" description="Polar residues" evidence="1">
    <location>
        <begin position="397"/>
        <end position="409"/>
    </location>
</feature>
<accession>A0A2S2QFA7</accession>
<feature type="compositionally biased region" description="Polar residues" evidence="1">
    <location>
        <begin position="323"/>
        <end position="351"/>
    </location>
</feature>
<sequence>MDSYELFGEDVGGNMLEGLSELGGDNFTDVAGRGSQPPANAGYAQSQPYQLPGEMHSHQGESPLQKLASFGPPGGAGPGAPDYNPGNHMDHFHSNHSGSAYGSSRVSSGLRPNLGQSAPPQYSPYSDAAGGMYGTTDQAALQAWSNYPAPGISRHYPHIAQPSYRQHMSYQQQPSQESQQKPGQYVPMMTSHQAPSSVYSRSQQQSMAPYQNMMYSNTSPGYSAYGHQQNTTTVSSRIPPHHMQQYPQQQMQMPEIPSPQAPSNYNHLQSQMTTHPAFSQQPQPPQQQQSQPQQSQQIPQRSLGIDVPSNPPYGPSSGGNQSKPHTSQGGSPQPQYRAQFPQLSPQISPRPQMSPRPHLSPRPANSTAIKPTTHSPHPHSAQSNMSPRPATALTPKAVTTPSPSPYAQQSTLQQLEQMVMPTVNTNSSTDYPTYRSGNNIQANTSPHWQAAPRPSHNGGMVSQNLNDQGIPGYSSMSSEDNQNLDSSKSQSNSNSSSNLNMNSLSNMGESNSIPSQNNLDYPTNTQNKYTILESQHIPVSHSADMPPTLEPQTNIPPVQPQQQPSTQNSSSMEHMGSNNMSSTNIGFNDSMPQYQNGNKMEEMINNQPPDAPQQMQHSQSSMYDPRGPPPGMYHSSPISHQQEMAALQQQLQELYCMPPSGPDHQLRDSFVGI</sequence>